<accession>A0A218VX39</accession>
<keyword evidence="13" id="KW-1185">Reference proteome</keyword>
<evidence type="ECO:0000256" key="8">
    <source>
        <dbReference type="ARBA" id="ARBA00023306"/>
    </source>
</evidence>
<dbReference type="GeneID" id="116202391"/>
<dbReference type="GO" id="GO:0007059">
    <property type="term" value="P:chromosome segregation"/>
    <property type="evidence" value="ECO:0007669"/>
    <property type="project" value="TreeGrafter"/>
</dbReference>
<dbReference type="InterPro" id="IPR007128">
    <property type="entry name" value="PMF1/Nnf1"/>
</dbReference>
<organism evidence="11 12">
    <name type="scientific">Punica granatum</name>
    <name type="common">Pomegranate</name>
    <dbReference type="NCBI Taxonomy" id="22663"/>
    <lineage>
        <taxon>Eukaryota</taxon>
        <taxon>Viridiplantae</taxon>
        <taxon>Streptophyta</taxon>
        <taxon>Embryophyta</taxon>
        <taxon>Tracheophyta</taxon>
        <taxon>Spermatophyta</taxon>
        <taxon>Magnoliopsida</taxon>
        <taxon>eudicotyledons</taxon>
        <taxon>Gunneridae</taxon>
        <taxon>Pentapetalae</taxon>
        <taxon>rosids</taxon>
        <taxon>malvids</taxon>
        <taxon>Myrtales</taxon>
        <taxon>Lythraceae</taxon>
        <taxon>Punica</taxon>
    </lineage>
</organism>
<evidence type="ECO:0000256" key="5">
    <source>
        <dbReference type="ARBA" id="ARBA00022776"/>
    </source>
</evidence>
<keyword evidence="10" id="KW-0175">Coiled coil</keyword>
<evidence type="ECO:0000313" key="12">
    <source>
        <dbReference type="Proteomes" id="UP000197138"/>
    </source>
</evidence>
<keyword evidence="7" id="KW-0539">Nucleus</keyword>
<evidence type="ECO:0000256" key="10">
    <source>
        <dbReference type="SAM" id="Coils"/>
    </source>
</evidence>
<dbReference type="AlphaFoldDB" id="A0A218VX39"/>
<keyword evidence="4" id="KW-0132">Cell division</keyword>
<evidence type="ECO:0000256" key="1">
    <source>
        <dbReference type="ARBA" id="ARBA00004123"/>
    </source>
</evidence>
<dbReference type="PANTHER" id="PTHR15459:SF3">
    <property type="entry name" value="POLYAMINE-MODULATED FACTOR 1"/>
    <property type="match status" value="1"/>
</dbReference>
<dbReference type="PANTHER" id="PTHR15459">
    <property type="entry name" value="POLYAMINE-MODULATED FACTOR 1"/>
    <property type="match status" value="1"/>
</dbReference>
<keyword evidence="8" id="KW-0131">Cell cycle</keyword>
<evidence type="ECO:0000256" key="3">
    <source>
        <dbReference type="ARBA" id="ARBA00022454"/>
    </source>
</evidence>
<evidence type="ECO:0000256" key="9">
    <source>
        <dbReference type="ARBA" id="ARBA00023328"/>
    </source>
</evidence>
<dbReference type="GO" id="GO:0005634">
    <property type="term" value="C:nucleus"/>
    <property type="evidence" value="ECO:0007669"/>
    <property type="project" value="UniProtKB-SubCell"/>
</dbReference>
<dbReference type="Proteomes" id="UP000197138">
    <property type="component" value="Unassembled WGS sequence"/>
</dbReference>
<reference evidence="14" key="4">
    <citation type="submission" date="2025-04" db="UniProtKB">
        <authorList>
            <consortium name="RefSeq"/>
        </authorList>
    </citation>
    <scope>IDENTIFICATION</scope>
    <source>
        <tissue evidence="14">Leaf</tissue>
    </source>
</reference>
<evidence type="ECO:0000256" key="4">
    <source>
        <dbReference type="ARBA" id="ARBA00022618"/>
    </source>
</evidence>
<dbReference type="OrthoDB" id="506494at2759"/>
<proteinExistence type="predicted"/>
<comment type="subcellular location">
    <subcellularLocation>
        <location evidence="2">Chromosome</location>
        <location evidence="2">Centromere</location>
        <location evidence="2">Kinetochore</location>
    </subcellularLocation>
    <subcellularLocation>
        <location evidence="1">Nucleus</location>
    </subcellularLocation>
</comment>
<evidence type="ECO:0000313" key="13">
    <source>
        <dbReference type="Proteomes" id="UP000515151"/>
    </source>
</evidence>
<dbReference type="EMBL" id="MTKT01005739">
    <property type="protein sequence ID" value="OWM65045.1"/>
    <property type="molecule type" value="Genomic_DNA"/>
</dbReference>
<reference evidence="12" key="1">
    <citation type="journal article" date="2017" name="Plant J.">
        <title>The pomegranate (Punica granatum L.) genome and the genomics of punicalagin biosynthesis.</title>
        <authorList>
            <person name="Qin G."/>
            <person name="Xu C."/>
            <person name="Ming R."/>
            <person name="Tang H."/>
            <person name="Guyot R."/>
            <person name="Kramer E.M."/>
            <person name="Hu Y."/>
            <person name="Yi X."/>
            <person name="Qi Y."/>
            <person name="Xu X."/>
            <person name="Gao Z."/>
            <person name="Pan H."/>
            <person name="Jian J."/>
            <person name="Tian Y."/>
            <person name="Yue Z."/>
            <person name="Xu Y."/>
        </authorList>
    </citation>
    <scope>NUCLEOTIDE SEQUENCE [LARGE SCALE GENOMIC DNA]</scope>
    <source>
        <strain evidence="12">cv. Dabenzi</strain>
    </source>
</reference>
<evidence type="ECO:0000256" key="2">
    <source>
        <dbReference type="ARBA" id="ARBA00004629"/>
    </source>
</evidence>
<name>A0A218VX39_PUNGR</name>
<dbReference type="GO" id="GO:0000444">
    <property type="term" value="C:MIS12/MIND type complex"/>
    <property type="evidence" value="ECO:0007669"/>
    <property type="project" value="InterPro"/>
</dbReference>
<reference evidence="13" key="3">
    <citation type="journal article" date="2020" name="Plant Biotechnol. J.">
        <title>The pomegranate (Punica granatum L.) draft genome dissects genetic divergence between soft- and hard-seeded cultivars.</title>
        <authorList>
            <person name="Luo X."/>
            <person name="Li H."/>
            <person name="Wu Z."/>
            <person name="Yao W."/>
            <person name="Zhao P."/>
            <person name="Cao D."/>
            <person name="Yu H."/>
            <person name="Li K."/>
            <person name="Poudel K."/>
            <person name="Zhao D."/>
            <person name="Zhang F."/>
            <person name="Xia X."/>
            <person name="Chen L."/>
            <person name="Wang Q."/>
            <person name="Jing D."/>
            <person name="Cao S."/>
        </authorList>
    </citation>
    <scope>NUCLEOTIDE SEQUENCE [LARGE SCALE GENOMIC DNA]</scope>
</reference>
<keyword evidence="9" id="KW-0137">Centromere</keyword>
<keyword evidence="3" id="KW-0158">Chromosome</keyword>
<evidence type="ECO:0000313" key="14">
    <source>
        <dbReference type="RefSeq" id="XP_031389795.1"/>
    </source>
</evidence>
<evidence type="ECO:0000313" key="11">
    <source>
        <dbReference type="EMBL" id="OWM65045.1"/>
    </source>
</evidence>
<dbReference type="RefSeq" id="XP_031389795.1">
    <property type="nucleotide sequence ID" value="XM_031533935.1"/>
</dbReference>
<keyword evidence="6" id="KW-0995">Kinetochore</keyword>
<protein>
    <submittedName>
        <fullName evidence="14">Uncharacterized protein LOC116202391</fullName>
    </submittedName>
</protein>
<evidence type="ECO:0000256" key="6">
    <source>
        <dbReference type="ARBA" id="ARBA00022838"/>
    </source>
</evidence>
<dbReference type="Proteomes" id="UP000515151">
    <property type="component" value="Chromosome 4"/>
</dbReference>
<sequence length="165" mass="18691">MEGRSEMASVPMGSKQSKLKRSFRRALHPLLSTCSMEAICKAFPGFSKDEQKYLHRLFIKVITSLHGHIEEVFESLCDEMQVGTCLDIVEELIEEQSLDILSDKSNVLDTAEDLLAAKNNEIQSLLAELNAVEERNRATRARIELLKERQEDFAAVVTAMEKARH</sequence>
<evidence type="ECO:0000256" key="7">
    <source>
        <dbReference type="ARBA" id="ARBA00023242"/>
    </source>
</evidence>
<reference evidence="11" key="2">
    <citation type="submission" date="2017-06" db="EMBL/GenBank/DDBJ databases">
        <title>The pomegranate genome and the genomics of punicalagin biosynthesis.</title>
        <authorList>
            <person name="Xu C."/>
        </authorList>
    </citation>
    <scope>NUCLEOTIDE SEQUENCE [LARGE SCALE GENOMIC DNA]</scope>
    <source>
        <tissue evidence="11">Fresh leaf</tissue>
    </source>
</reference>
<keyword evidence="5" id="KW-0498">Mitosis</keyword>
<feature type="coiled-coil region" evidence="10">
    <location>
        <begin position="108"/>
        <end position="149"/>
    </location>
</feature>
<dbReference type="GO" id="GO:0051301">
    <property type="term" value="P:cell division"/>
    <property type="evidence" value="ECO:0007669"/>
    <property type="project" value="UniProtKB-KW"/>
</dbReference>
<gene>
    <name evidence="14" type="primary">LOC116202391</name>
    <name evidence="11" type="ORF">CDL15_Pgr028763</name>
</gene>